<gene>
    <name evidence="17" type="ORF">GMA92_10085</name>
</gene>
<dbReference type="Proteomes" id="UP000487649">
    <property type="component" value="Unassembled WGS sequence"/>
</dbReference>
<evidence type="ECO:0000259" key="16">
    <source>
        <dbReference type="PROSITE" id="PS50885"/>
    </source>
</evidence>
<dbReference type="CDD" id="cd00082">
    <property type="entry name" value="HisKA"/>
    <property type="match status" value="1"/>
</dbReference>
<evidence type="ECO:0000256" key="4">
    <source>
        <dbReference type="ARBA" id="ARBA00022475"/>
    </source>
</evidence>
<dbReference type="PROSITE" id="PS50109">
    <property type="entry name" value="HIS_KIN"/>
    <property type="match status" value="1"/>
</dbReference>
<name>A0A9X4XFS2_9FIRM</name>
<proteinExistence type="predicted"/>
<dbReference type="PANTHER" id="PTHR45528:SF1">
    <property type="entry name" value="SENSOR HISTIDINE KINASE CPXA"/>
    <property type="match status" value="1"/>
</dbReference>
<dbReference type="CDD" id="cd06225">
    <property type="entry name" value="HAMP"/>
    <property type="match status" value="1"/>
</dbReference>
<keyword evidence="13 14" id="KW-0472">Membrane</keyword>
<evidence type="ECO:0000256" key="3">
    <source>
        <dbReference type="ARBA" id="ARBA00012438"/>
    </source>
</evidence>
<organism evidence="17 18">
    <name type="scientific">Turicibacter sanguinis</name>
    <dbReference type="NCBI Taxonomy" id="154288"/>
    <lineage>
        <taxon>Bacteria</taxon>
        <taxon>Bacillati</taxon>
        <taxon>Bacillota</taxon>
        <taxon>Erysipelotrichia</taxon>
        <taxon>Erysipelotrichales</taxon>
        <taxon>Turicibacteraceae</taxon>
        <taxon>Turicibacter</taxon>
    </lineage>
</organism>
<evidence type="ECO:0000256" key="2">
    <source>
        <dbReference type="ARBA" id="ARBA00004651"/>
    </source>
</evidence>
<keyword evidence="4" id="KW-1003">Cell membrane</keyword>
<dbReference type="InterPro" id="IPR036097">
    <property type="entry name" value="HisK_dim/P_sf"/>
</dbReference>
<dbReference type="GeneID" id="60057554"/>
<evidence type="ECO:0000256" key="6">
    <source>
        <dbReference type="ARBA" id="ARBA00022679"/>
    </source>
</evidence>
<comment type="caution">
    <text evidence="17">The sequence shown here is derived from an EMBL/GenBank/DDBJ whole genome shotgun (WGS) entry which is preliminary data.</text>
</comment>
<dbReference type="PROSITE" id="PS50885">
    <property type="entry name" value="HAMP"/>
    <property type="match status" value="1"/>
</dbReference>
<dbReference type="SMART" id="SM00304">
    <property type="entry name" value="HAMP"/>
    <property type="match status" value="1"/>
</dbReference>
<dbReference type="Gene3D" id="6.10.340.10">
    <property type="match status" value="1"/>
</dbReference>
<dbReference type="SUPFAM" id="SSF55874">
    <property type="entry name" value="ATPase domain of HSP90 chaperone/DNA topoisomerase II/histidine kinase"/>
    <property type="match status" value="1"/>
</dbReference>
<dbReference type="InterPro" id="IPR003594">
    <property type="entry name" value="HATPase_dom"/>
</dbReference>
<dbReference type="SMART" id="SM00388">
    <property type="entry name" value="HisKA"/>
    <property type="match status" value="1"/>
</dbReference>
<keyword evidence="5" id="KW-0597">Phosphoprotein</keyword>
<evidence type="ECO:0000256" key="14">
    <source>
        <dbReference type="SAM" id="Phobius"/>
    </source>
</evidence>
<dbReference type="EC" id="2.7.13.3" evidence="3"/>
<feature type="transmembrane region" description="Helical" evidence="14">
    <location>
        <begin position="12"/>
        <end position="37"/>
    </location>
</feature>
<dbReference type="GO" id="GO:0000155">
    <property type="term" value="F:phosphorelay sensor kinase activity"/>
    <property type="evidence" value="ECO:0007669"/>
    <property type="project" value="InterPro"/>
</dbReference>
<keyword evidence="9" id="KW-0418">Kinase</keyword>
<keyword evidence="6" id="KW-0808">Transferase</keyword>
<keyword evidence="8" id="KW-0547">Nucleotide-binding</keyword>
<dbReference type="RefSeq" id="WP_132942878.1">
    <property type="nucleotide sequence ID" value="NZ_CP053187.1"/>
</dbReference>
<evidence type="ECO:0000313" key="18">
    <source>
        <dbReference type="Proteomes" id="UP000487649"/>
    </source>
</evidence>
<keyword evidence="10" id="KW-0067">ATP-binding</keyword>
<dbReference type="Gene3D" id="1.10.287.130">
    <property type="match status" value="1"/>
</dbReference>
<dbReference type="Pfam" id="PF00672">
    <property type="entry name" value="HAMP"/>
    <property type="match status" value="1"/>
</dbReference>
<keyword evidence="11 14" id="KW-1133">Transmembrane helix</keyword>
<evidence type="ECO:0000256" key="10">
    <source>
        <dbReference type="ARBA" id="ARBA00022840"/>
    </source>
</evidence>
<comment type="subcellular location">
    <subcellularLocation>
        <location evidence="2">Cell membrane</location>
        <topology evidence="2">Multi-pass membrane protein</topology>
    </subcellularLocation>
</comment>
<evidence type="ECO:0000256" key="11">
    <source>
        <dbReference type="ARBA" id="ARBA00022989"/>
    </source>
</evidence>
<dbReference type="SUPFAM" id="SSF47384">
    <property type="entry name" value="Homodimeric domain of signal transducing histidine kinase"/>
    <property type="match status" value="1"/>
</dbReference>
<protein>
    <recommendedName>
        <fullName evidence="3">histidine kinase</fullName>
        <ecNumber evidence="3">2.7.13.3</ecNumber>
    </recommendedName>
</protein>
<dbReference type="PANTHER" id="PTHR45528">
    <property type="entry name" value="SENSOR HISTIDINE KINASE CPXA"/>
    <property type="match status" value="1"/>
</dbReference>
<dbReference type="SMART" id="SM00387">
    <property type="entry name" value="HATPase_c"/>
    <property type="match status" value="1"/>
</dbReference>
<accession>A0A9X4XFS2</accession>
<dbReference type="InterPro" id="IPR005467">
    <property type="entry name" value="His_kinase_dom"/>
</dbReference>
<evidence type="ECO:0000259" key="15">
    <source>
        <dbReference type="PROSITE" id="PS50109"/>
    </source>
</evidence>
<dbReference type="InterPro" id="IPR036890">
    <property type="entry name" value="HATPase_C_sf"/>
</dbReference>
<dbReference type="InterPro" id="IPR050398">
    <property type="entry name" value="HssS/ArlS-like"/>
</dbReference>
<evidence type="ECO:0000256" key="9">
    <source>
        <dbReference type="ARBA" id="ARBA00022777"/>
    </source>
</evidence>
<dbReference type="Pfam" id="PF00512">
    <property type="entry name" value="HisKA"/>
    <property type="match status" value="1"/>
</dbReference>
<dbReference type="AlphaFoldDB" id="A0A9X4XFS2"/>
<comment type="catalytic activity">
    <reaction evidence="1">
        <text>ATP + protein L-histidine = ADP + protein N-phospho-L-histidine.</text>
        <dbReference type="EC" id="2.7.13.3"/>
    </reaction>
</comment>
<evidence type="ECO:0000256" key="1">
    <source>
        <dbReference type="ARBA" id="ARBA00000085"/>
    </source>
</evidence>
<evidence type="ECO:0000256" key="13">
    <source>
        <dbReference type="ARBA" id="ARBA00023136"/>
    </source>
</evidence>
<feature type="domain" description="HAMP" evidence="16">
    <location>
        <begin position="172"/>
        <end position="224"/>
    </location>
</feature>
<evidence type="ECO:0000256" key="5">
    <source>
        <dbReference type="ARBA" id="ARBA00022553"/>
    </source>
</evidence>
<evidence type="ECO:0000313" key="17">
    <source>
        <dbReference type="EMBL" id="MTK21767.1"/>
    </source>
</evidence>
<reference evidence="17 18" key="1">
    <citation type="journal article" date="2019" name="Nat. Med.">
        <title>A library of human gut bacterial isolates paired with longitudinal multiomics data enables mechanistic microbiome research.</title>
        <authorList>
            <person name="Poyet M."/>
            <person name="Groussin M."/>
            <person name="Gibbons S.M."/>
            <person name="Avila-Pacheco J."/>
            <person name="Jiang X."/>
            <person name="Kearney S.M."/>
            <person name="Perrotta A.R."/>
            <person name="Berdy B."/>
            <person name="Zhao S."/>
            <person name="Lieberman T.D."/>
            <person name="Swanson P.K."/>
            <person name="Smith M."/>
            <person name="Roesemann S."/>
            <person name="Alexander J.E."/>
            <person name="Rich S.A."/>
            <person name="Livny J."/>
            <person name="Vlamakis H."/>
            <person name="Clish C."/>
            <person name="Bullock K."/>
            <person name="Deik A."/>
            <person name="Scott J."/>
            <person name="Pierce K.A."/>
            <person name="Xavier R.J."/>
            <person name="Alm E.J."/>
        </authorList>
    </citation>
    <scope>NUCLEOTIDE SEQUENCE [LARGE SCALE GENOMIC DNA]</scope>
    <source>
        <strain evidence="17 18">BIOML-A198</strain>
    </source>
</reference>
<dbReference type="InterPro" id="IPR003661">
    <property type="entry name" value="HisK_dim/P_dom"/>
</dbReference>
<dbReference type="SUPFAM" id="SSF158472">
    <property type="entry name" value="HAMP domain-like"/>
    <property type="match status" value="1"/>
</dbReference>
<dbReference type="InterPro" id="IPR003660">
    <property type="entry name" value="HAMP_dom"/>
</dbReference>
<sequence>MWINRFLEKVGLPKWSLVITGYVVISLLLSFISYVILEESLYSLTSKVVNQSPSYADEMDRINRDIQAYITNHQLSLENAKQLEEWHRAHDDLLILIYQGDELYYDSSLISYGYQESDVMYIPKTYALQFSDGTAWIDIYPFFNLNFYLWGRVLCVIASMVIFMITFMTLLHRQITYILEISHAVERMKNGQLSTQIEVRGQHEISQLAADINDMAKTLEQQIELEKELKQQNIQMIRSLSHDLRTPLTAVISYLDIIKQEKDKGEQTKYLEIVSSKAFQIKYLIDQLFRQCVVEEKKAPVMTLNADEMIEQCLHEVVSSLESEGFEALVEVEIENSFSLQMERHDFYRLIDNICSNLLKYADASHPIKFRICELEDVLVIKVCNKVLLQISDEIESHGVGLQSCRMLIESVGGKLEVYQESDQFIFECELPILQNC</sequence>
<dbReference type="GO" id="GO:0005886">
    <property type="term" value="C:plasma membrane"/>
    <property type="evidence" value="ECO:0007669"/>
    <property type="project" value="UniProtKB-SubCell"/>
</dbReference>
<feature type="transmembrane region" description="Helical" evidence="14">
    <location>
        <begin position="149"/>
        <end position="171"/>
    </location>
</feature>
<feature type="domain" description="Histidine kinase" evidence="15">
    <location>
        <begin position="239"/>
        <end position="435"/>
    </location>
</feature>
<keyword evidence="12" id="KW-0902">Two-component regulatory system</keyword>
<evidence type="ECO:0000256" key="12">
    <source>
        <dbReference type="ARBA" id="ARBA00023012"/>
    </source>
</evidence>
<dbReference type="GO" id="GO:0005524">
    <property type="term" value="F:ATP binding"/>
    <property type="evidence" value="ECO:0007669"/>
    <property type="project" value="UniProtKB-KW"/>
</dbReference>
<keyword evidence="7 14" id="KW-0812">Transmembrane</keyword>
<evidence type="ECO:0000256" key="7">
    <source>
        <dbReference type="ARBA" id="ARBA00022692"/>
    </source>
</evidence>
<dbReference type="EMBL" id="WMQE01000022">
    <property type="protein sequence ID" value="MTK21767.1"/>
    <property type="molecule type" value="Genomic_DNA"/>
</dbReference>
<evidence type="ECO:0000256" key="8">
    <source>
        <dbReference type="ARBA" id="ARBA00022741"/>
    </source>
</evidence>
<dbReference type="Gene3D" id="3.30.565.10">
    <property type="entry name" value="Histidine kinase-like ATPase, C-terminal domain"/>
    <property type="match status" value="1"/>
</dbReference>